<dbReference type="EMBL" id="MVBN01000001">
    <property type="protein sequence ID" value="OOK83609.1"/>
    <property type="molecule type" value="Genomic_DNA"/>
</dbReference>
<gene>
    <name evidence="2" type="ORF">BZL29_0030</name>
</gene>
<reference evidence="2 3" key="1">
    <citation type="submission" date="2017-02" db="EMBL/GenBank/DDBJ databases">
        <title>Complete genome sequences of Mycobacterium kansasii strains isolated from rhesus macaques.</title>
        <authorList>
            <person name="Panda A."/>
            <person name="Nagaraj S."/>
            <person name="Zhao X."/>
            <person name="Tettelin H."/>
            <person name="Detolla L.J."/>
        </authorList>
    </citation>
    <scope>NUCLEOTIDE SEQUENCE [LARGE SCALE GENOMIC DNA]</scope>
    <source>
        <strain evidence="2 3">11-3469</strain>
    </source>
</reference>
<organism evidence="2 3">
    <name type="scientific">Mycobacterium kansasii</name>
    <dbReference type="NCBI Taxonomy" id="1768"/>
    <lineage>
        <taxon>Bacteria</taxon>
        <taxon>Bacillati</taxon>
        <taxon>Actinomycetota</taxon>
        <taxon>Actinomycetes</taxon>
        <taxon>Mycobacteriales</taxon>
        <taxon>Mycobacteriaceae</taxon>
        <taxon>Mycobacterium</taxon>
    </lineage>
</organism>
<keyword evidence="2" id="KW-0808">Transferase</keyword>
<evidence type="ECO:0000313" key="2">
    <source>
        <dbReference type="EMBL" id="OOK83609.1"/>
    </source>
</evidence>
<feature type="compositionally biased region" description="Polar residues" evidence="1">
    <location>
        <begin position="1"/>
        <end position="12"/>
    </location>
</feature>
<protein>
    <submittedName>
        <fullName evidence="2">Putative d-xylulose kinase xylB</fullName>
    </submittedName>
</protein>
<dbReference type="GO" id="GO:0016301">
    <property type="term" value="F:kinase activity"/>
    <property type="evidence" value="ECO:0007669"/>
    <property type="project" value="UniProtKB-KW"/>
</dbReference>
<sequence length="78" mass="8907">MKPSQWASTSAARRSKRWSPTRTATSKRGCGSRINCGCRPRPARARCRRGMAAGPLAALDRLALPLRKRWPFRRWCPR</sequence>
<dbReference type="Proteomes" id="UP000188532">
    <property type="component" value="Unassembled WGS sequence"/>
</dbReference>
<comment type="caution">
    <text evidence="2">The sequence shown here is derived from an EMBL/GenBank/DDBJ whole genome shotgun (WGS) entry which is preliminary data.</text>
</comment>
<evidence type="ECO:0000256" key="1">
    <source>
        <dbReference type="SAM" id="MobiDB-lite"/>
    </source>
</evidence>
<accession>A0A1V3XWL0</accession>
<evidence type="ECO:0000313" key="3">
    <source>
        <dbReference type="Proteomes" id="UP000188532"/>
    </source>
</evidence>
<feature type="region of interest" description="Disordered" evidence="1">
    <location>
        <begin position="1"/>
        <end position="29"/>
    </location>
</feature>
<name>A0A1V3XWL0_MYCKA</name>
<dbReference type="AlphaFoldDB" id="A0A1V3XWL0"/>
<keyword evidence="2" id="KW-0418">Kinase</keyword>
<proteinExistence type="predicted"/>